<dbReference type="STRING" id="796606.BMMGA3_05730"/>
<evidence type="ECO:0000256" key="8">
    <source>
        <dbReference type="ARBA" id="ARBA00022833"/>
    </source>
</evidence>
<dbReference type="GO" id="GO:0005507">
    <property type="term" value="F:copper ion binding"/>
    <property type="evidence" value="ECO:0007669"/>
    <property type="project" value="TreeGrafter"/>
</dbReference>
<dbReference type="HOGENOM" id="CLU_065784_0_0_9"/>
<dbReference type="SUPFAM" id="SSF64438">
    <property type="entry name" value="CNF1/YfiH-like putative cysteine hydrolases"/>
    <property type="match status" value="1"/>
</dbReference>
<reference evidence="13 14" key="1">
    <citation type="journal article" date="2015" name="BMC Genomics">
        <title>Transcriptome analysis of thermophilic methylotrophic Bacillus methanolicus MGA3 using RNA-sequencing provides detailed insights into its previously uncharted transcriptional landscape.</title>
        <authorList>
            <person name="Irla M."/>
            <person name="Neshat A."/>
            <person name="Brautaset T."/>
            <person name="Ruckert C."/>
            <person name="Kalinowski J."/>
            <person name="Wendisch V.F."/>
        </authorList>
    </citation>
    <scope>NUCLEOTIDE SEQUENCE [LARGE SCALE GENOMIC DNA]</scope>
    <source>
        <strain evidence="14">MGA3 / ATCC 53907</strain>
    </source>
</reference>
<dbReference type="KEGG" id="bmet:BMMGA3_05730"/>
<dbReference type="InterPro" id="IPR003730">
    <property type="entry name" value="Cu_polyphenol_OxRdtase"/>
</dbReference>
<evidence type="ECO:0000256" key="2">
    <source>
        <dbReference type="ARBA" id="ARBA00001947"/>
    </source>
</evidence>
<gene>
    <name evidence="13" type="primary">ylmD</name>
    <name evidence="13" type="ORF">BMMGA3_05730</name>
</gene>
<comment type="similarity">
    <text evidence="4 12">Belongs to the purine nucleoside phosphorylase YfiH/LACC1 family.</text>
</comment>
<dbReference type="Pfam" id="PF02578">
    <property type="entry name" value="Cu-oxidase_4"/>
    <property type="match status" value="1"/>
</dbReference>
<dbReference type="AlphaFoldDB" id="I3DZ30"/>
<comment type="cofactor">
    <cofactor evidence="2">
        <name>Zn(2+)</name>
        <dbReference type="ChEBI" id="CHEBI:29105"/>
    </cofactor>
</comment>
<dbReference type="eggNOG" id="COG1496">
    <property type="taxonomic scope" value="Bacteria"/>
</dbReference>
<comment type="catalytic activity">
    <reaction evidence="11">
        <text>S-methyl-5'-thioadenosine + phosphate = 5-(methylsulfanyl)-alpha-D-ribose 1-phosphate + adenine</text>
        <dbReference type="Rhea" id="RHEA:11852"/>
        <dbReference type="ChEBI" id="CHEBI:16708"/>
        <dbReference type="ChEBI" id="CHEBI:17509"/>
        <dbReference type="ChEBI" id="CHEBI:43474"/>
        <dbReference type="ChEBI" id="CHEBI:58533"/>
        <dbReference type="EC" id="2.4.2.28"/>
    </reaction>
    <physiologicalReaction direction="left-to-right" evidence="11">
        <dbReference type="Rhea" id="RHEA:11853"/>
    </physiologicalReaction>
</comment>
<evidence type="ECO:0000256" key="12">
    <source>
        <dbReference type="RuleBase" id="RU361274"/>
    </source>
</evidence>
<evidence type="ECO:0000256" key="6">
    <source>
        <dbReference type="ARBA" id="ARBA00022723"/>
    </source>
</evidence>
<keyword evidence="5" id="KW-0808">Transferase</keyword>
<organism evidence="13 14">
    <name type="scientific">Bacillus methanolicus (strain MGA3 / ATCC 53907)</name>
    <dbReference type="NCBI Taxonomy" id="796606"/>
    <lineage>
        <taxon>Bacteria</taxon>
        <taxon>Bacillati</taxon>
        <taxon>Bacillota</taxon>
        <taxon>Bacilli</taxon>
        <taxon>Bacillales</taxon>
        <taxon>Bacillaceae</taxon>
        <taxon>Bacillus</taxon>
    </lineage>
</organism>
<comment type="catalytic activity">
    <reaction evidence="9">
        <text>adenosine + H2O + H(+) = inosine + NH4(+)</text>
        <dbReference type="Rhea" id="RHEA:24408"/>
        <dbReference type="ChEBI" id="CHEBI:15377"/>
        <dbReference type="ChEBI" id="CHEBI:15378"/>
        <dbReference type="ChEBI" id="CHEBI:16335"/>
        <dbReference type="ChEBI" id="CHEBI:17596"/>
        <dbReference type="ChEBI" id="CHEBI:28938"/>
        <dbReference type="EC" id="3.5.4.4"/>
    </reaction>
    <physiologicalReaction direction="left-to-right" evidence="9">
        <dbReference type="Rhea" id="RHEA:24409"/>
    </physiologicalReaction>
</comment>
<keyword evidence="14" id="KW-1185">Reference proteome</keyword>
<comment type="catalytic activity">
    <reaction evidence="1">
        <text>inosine + phosphate = alpha-D-ribose 1-phosphate + hypoxanthine</text>
        <dbReference type="Rhea" id="RHEA:27646"/>
        <dbReference type="ChEBI" id="CHEBI:17368"/>
        <dbReference type="ChEBI" id="CHEBI:17596"/>
        <dbReference type="ChEBI" id="CHEBI:43474"/>
        <dbReference type="ChEBI" id="CHEBI:57720"/>
        <dbReference type="EC" id="2.4.2.1"/>
    </reaction>
    <physiologicalReaction direction="left-to-right" evidence="1">
        <dbReference type="Rhea" id="RHEA:27647"/>
    </physiologicalReaction>
</comment>
<keyword evidence="6" id="KW-0479">Metal-binding</keyword>
<dbReference type="PANTHER" id="PTHR30616">
    <property type="entry name" value="UNCHARACTERIZED PROTEIN YFIH"/>
    <property type="match status" value="1"/>
</dbReference>
<sequence length="270" mass="30969">MEPFVLENKEFLIIKDWVEENQGLIAGFTTRNQRWSDTPFNLGFHVAENQQDVCLNKEKLSELLEFPLSSWVGAEQTHEVFIRKVTKEDKGKGSVIYDDSLKRTDGFYTFEKDILLTLCFADCVPIYFFESKSQCLGIAHAGWKGSVNGIAEEMVASLANEGVKPDELMVVIGPSICEKCYIVDDRVIKLVQNRLEAVEKKPYNLIQENQYCLNLQELNKQILIKNGVLEEHIAVTQLCTSCHRDLFFSHRRDKGKTGRMMGFIGWKEVF</sequence>
<dbReference type="InterPro" id="IPR038371">
    <property type="entry name" value="Cu_polyphenol_OxRdtase_sf"/>
</dbReference>
<dbReference type="NCBIfam" id="TIGR00726">
    <property type="entry name" value="peptidoglycan editing factor PgeF"/>
    <property type="match status" value="1"/>
</dbReference>
<dbReference type="OrthoDB" id="4279at2"/>
<evidence type="ECO:0000256" key="5">
    <source>
        <dbReference type="ARBA" id="ARBA00022679"/>
    </source>
</evidence>
<dbReference type="GO" id="GO:0017061">
    <property type="term" value="F:S-methyl-5-thioadenosine phosphorylase activity"/>
    <property type="evidence" value="ECO:0007669"/>
    <property type="project" value="UniProtKB-EC"/>
</dbReference>
<comment type="function">
    <text evidence="3">Purine nucleoside enzyme that catalyzes the phosphorolysis of adenosine and inosine nucleosides, yielding D-ribose 1-phosphate and the respective free bases, adenine and hypoxanthine. Also catalyzes the phosphorolysis of S-methyl-5'-thioadenosine into adenine and S-methyl-5-thio-alpha-D-ribose 1-phosphate. Also has adenosine deaminase activity.</text>
</comment>
<protein>
    <recommendedName>
        <fullName evidence="12">Purine nucleoside phosphorylase</fullName>
    </recommendedName>
</protein>
<evidence type="ECO:0000256" key="9">
    <source>
        <dbReference type="ARBA" id="ARBA00047989"/>
    </source>
</evidence>
<dbReference type="Proteomes" id="UP000027602">
    <property type="component" value="Chromosome"/>
</dbReference>
<dbReference type="RefSeq" id="WP_003348907.1">
    <property type="nucleotide sequence ID" value="NZ_ADWW01000004.1"/>
</dbReference>
<evidence type="ECO:0000313" key="14">
    <source>
        <dbReference type="Proteomes" id="UP000027602"/>
    </source>
</evidence>
<keyword evidence="8" id="KW-0862">Zinc</keyword>
<dbReference type="CDD" id="cd16833">
    <property type="entry name" value="YfiH"/>
    <property type="match status" value="1"/>
</dbReference>
<dbReference type="Gene3D" id="3.60.140.10">
    <property type="entry name" value="CNF1/YfiH-like putative cysteine hydrolases"/>
    <property type="match status" value="1"/>
</dbReference>
<dbReference type="PANTHER" id="PTHR30616:SF2">
    <property type="entry name" value="PURINE NUCLEOSIDE PHOSPHORYLASE LACC1"/>
    <property type="match status" value="1"/>
</dbReference>
<keyword evidence="7" id="KW-0378">Hydrolase</keyword>
<evidence type="ECO:0000256" key="10">
    <source>
        <dbReference type="ARBA" id="ARBA00048968"/>
    </source>
</evidence>
<dbReference type="InterPro" id="IPR011324">
    <property type="entry name" value="Cytotoxic_necrot_fac-like_cat"/>
</dbReference>
<name>I3DZ30_BACMM</name>
<evidence type="ECO:0000256" key="4">
    <source>
        <dbReference type="ARBA" id="ARBA00007353"/>
    </source>
</evidence>
<dbReference type="GO" id="GO:0016787">
    <property type="term" value="F:hydrolase activity"/>
    <property type="evidence" value="ECO:0007669"/>
    <property type="project" value="UniProtKB-KW"/>
</dbReference>
<comment type="catalytic activity">
    <reaction evidence="10">
        <text>adenosine + phosphate = alpha-D-ribose 1-phosphate + adenine</text>
        <dbReference type="Rhea" id="RHEA:27642"/>
        <dbReference type="ChEBI" id="CHEBI:16335"/>
        <dbReference type="ChEBI" id="CHEBI:16708"/>
        <dbReference type="ChEBI" id="CHEBI:43474"/>
        <dbReference type="ChEBI" id="CHEBI:57720"/>
        <dbReference type="EC" id="2.4.2.1"/>
    </reaction>
    <physiologicalReaction direction="left-to-right" evidence="10">
        <dbReference type="Rhea" id="RHEA:27643"/>
    </physiologicalReaction>
</comment>
<dbReference type="EMBL" id="CP007739">
    <property type="protein sequence ID" value="AIE59574.1"/>
    <property type="molecule type" value="Genomic_DNA"/>
</dbReference>
<proteinExistence type="inferred from homology"/>
<evidence type="ECO:0000256" key="7">
    <source>
        <dbReference type="ARBA" id="ARBA00022801"/>
    </source>
</evidence>
<evidence type="ECO:0000256" key="3">
    <source>
        <dbReference type="ARBA" id="ARBA00003215"/>
    </source>
</evidence>
<evidence type="ECO:0000256" key="11">
    <source>
        <dbReference type="ARBA" id="ARBA00049893"/>
    </source>
</evidence>
<evidence type="ECO:0000313" key="13">
    <source>
        <dbReference type="EMBL" id="AIE59574.1"/>
    </source>
</evidence>
<evidence type="ECO:0000256" key="1">
    <source>
        <dbReference type="ARBA" id="ARBA00000553"/>
    </source>
</evidence>
<accession>I3DZ30</accession>